<sequence>MNIAPPFLRLGGDIGKRQCGEGHFKQVLGISGQEICPNSESSKHRTIDAAINGA</sequence>
<reference evidence="1" key="1">
    <citation type="journal article" date="2014" name="Int. J. Syst. Evol. Microbiol.">
        <title>Complete genome sequence of Corynebacterium casei LMG S-19264T (=DSM 44701T), isolated from a smear-ripened cheese.</title>
        <authorList>
            <consortium name="US DOE Joint Genome Institute (JGI-PGF)"/>
            <person name="Walter F."/>
            <person name="Albersmeier A."/>
            <person name="Kalinowski J."/>
            <person name="Ruckert C."/>
        </authorList>
    </citation>
    <scope>NUCLEOTIDE SEQUENCE</scope>
    <source>
        <strain evidence="1">KCTC 42097</strain>
    </source>
</reference>
<proteinExistence type="predicted"/>
<gene>
    <name evidence="1" type="ORF">GCM10010136_06850</name>
</gene>
<keyword evidence="2" id="KW-1185">Reference proteome</keyword>
<accession>A0A8J3DLL7</accession>
<dbReference type="EMBL" id="BMZO01000002">
    <property type="protein sequence ID" value="GHC64708.1"/>
    <property type="molecule type" value="Genomic_DNA"/>
</dbReference>
<comment type="caution">
    <text evidence="1">The sequence shown here is derived from an EMBL/GenBank/DDBJ whole genome shotgun (WGS) entry which is preliminary data.</text>
</comment>
<organism evidence="1 2">
    <name type="scientific">Limoniibacter endophyticus</name>
    <dbReference type="NCBI Taxonomy" id="1565040"/>
    <lineage>
        <taxon>Bacteria</taxon>
        <taxon>Pseudomonadati</taxon>
        <taxon>Pseudomonadota</taxon>
        <taxon>Alphaproteobacteria</taxon>
        <taxon>Hyphomicrobiales</taxon>
        <taxon>Bartonellaceae</taxon>
        <taxon>Limoniibacter</taxon>
    </lineage>
</organism>
<evidence type="ECO:0000313" key="1">
    <source>
        <dbReference type="EMBL" id="GHC64708.1"/>
    </source>
</evidence>
<protein>
    <submittedName>
        <fullName evidence="1">Uncharacterized protein</fullName>
    </submittedName>
</protein>
<name>A0A8J3DLL7_9HYPH</name>
<dbReference type="Proteomes" id="UP000641137">
    <property type="component" value="Unassembled WGS sequence"/>
</dbReference>
<reference evidence="1" key="2">
    <citation type="submission" date="2020-09" db="EMBL/GenBank/DDBJ databases">
        <authorList>
            <person name="Sun Q."/>
            <person name="Kim S."/>
        </authorList>
    </citation>
    <scope>NUCLEOTIDE SEQUENCE</scope>
    <source>
        <strain evidence="1">KCTC 42097</strain>
    </source>
</reference>
<dbReference type="AlphaFoldDB" id="A0A8J3DLL7"/>
<evidence type="ECO:0000313" key="2">
    <source>
        <dbReference type="Proteomes" id="UP000641137"/>
    </source>
</evidence>